<evidence type="ECO:0000313" key="1">
    <source>
        <dbReference type="EMBL" id="MPN60656.1"/>
    </source>
</evidence>
<sequence length="121" mass="14238">MRKAVLQTAGQTFQHRDMGNITTVGRDQYNQIIFPDLITTGEGIIPFLKRFKKEGSCFFLISNKLLRIRMPHMQYRNREFSREFGYFTDPHDKAFFFLGLGRRDNHDSLVVDQPLLDMTHP</sequence>
<dbReference type="EMBL" id="VSSQ01136220">
    <property type="protein sequence ID" value="MPN60656.1"/>
    <property type="molecule type" value="Genomic_DNA"/>
</dbReference>
<accession>A0A645JB61</accession>
<organism evidence="1">
    <name type="scientific">bioreactor metagenome</name>
    <dbReference type="NCBI Taxonomy" id="1076179"/>
    <lineage>
        <taxon>unclassified sequences</taxon>
        <taxon>metagenomes</taxon>
        <taxon>ecological metagenomes</taxon>
    </lineage>
</organism>
<dbReference type="AlphaFoldDB" id="A0A645JB61"/>
<reference evidence="1" key="1">
    <citation type="submission" date="2019-08" db="EMBL/GenBank/DDBJ databases">
        <authorList>
            <person name="Kucharzyk K."/>
            <person name="Murdoch R.W."/>
            <person name="Higgins S."/>
            <person name="Loffler F."/>
        </authorList>
    </citation>
    <scope>NUCLEOTIDE SEQUENCE</scope>
</reference>
<comment type="caution">
    <text evidence="1">The sequence shown here is derived from an EMBL/GenBank/DDBJ whole genome shotgun (WGS) entry which is preliminary data.</text>
</comment>
<protein>
    <submittedName>
        <fullName evidence="1">Uncharacterized protein</fullName>
    </submittedName>
</protein>
<proteinExistence type="predicted"/>
<name>A0A645JB61_9ZZZZ</name>
<gene>
    <name evidence="1" type="ORF">SDC9_208387</name>
</gene>